<dbReference type="PANTHER" id="PTHR33608:SF3">
    <property type="entry name" value="SLR2013 PROTEIN"/>
    <property type="match status" value="1"/>
</dbReference>
<dbReference type="Proteomes" id="UP000435357">
    <property type="component" value="Unassembled WGS sequence"/>
</dbReference>
<accession>A0A6N6M664</accession>
<evidence type="ECO:0000259" key="2">
    <source>
        <dbReference type="Pfam" id="PF01882"/>
    </source>
</evidence>
<dbReference type="AlphaFoldDB" id="A0A6N6M664"/>
<evidence type="ECO:0000313" key="3">
    <source>
        <dbReference type="EMBL" id="KAB1065097.1"/>
    </source>
</evidence>
<feature type="transmembrane region" description="Helical" evidence="1">
    <location>
        <begin position="35"/>
        <end position="53"/>
    </location>
</feature>
<keyword evidence="4" id="KW-1185">Reference proteome</keyword>
<feature type="transmembrane region" description="Helical" evidence="1">
    <location>
        <begin position="12"/>
        <end position="29"/>
    </location>
</feature>
<keyword evidence="1" id="KW-0472">Membrane</keyword>
<keyword evidence="1" id="KW-0812">Transmembrane</keyword>
<sequence>MRNVFLTNRFFYALGGIVFIFAMGFAYSWLVPVGFGLLLALTIVVIHNGVILNKSLSSIKAQRELPKHFSMFDENEVFITIDNESSHNIDIRLIDEIPVQFQKRDFQIRFPLPANDEYKFTYDLKPLERGAYKFEKLHLFITSHARMIELRKSLDLEQIVKVYPSFIQMQMYDLMVFSADKTHPGIKKIRRIGHGYEFSDIRQYVPGDDPRTVNWKATSRSGQLMVNNYQDEKSQQIYAIINTSRVMRMPFEGLSLMDYAINATLSTLNIVLRNQDHAGLISFSKDVESFIPARSRNQQLQLIMDSLYDQWESQSEGNYPELYRTIQQKVKGRSLLLLFTNFMNLNALERALPHLKRLNRRHLLVVIFFENTELEAFKNEEVSTTLDIASKTMAEKLSHELVQATYELRNAGIQTIRTKPEDLSTNTINKYLELKSRGMI</sequence>
<name>A0A6N6M664_9FLAO</name>
<dbReference type="Pfam" id="PF01882">
    <property type="entry name" value="DUF58"/>
    <property type="match status" value="1"/>
</dbReference>
<evidence type="ECO:0000256" key="1">
    <source>
        <dbReference type="SAM" id="Phobius"/>
    </source>
</evidence>
<proteinExistence type="predicted"/>
<protein>
    <submittedName>
        <fullName evidence="3">DUF58 domain-containing protein</fullName>
    </submittedName>
</protein>
<dbReference type="RefSeq" id="WP_151166685.1">
    <property type="nucleotide sequence ID" value="NZ_WACR01000003.1"/>
</dbReference>
<dbReference type="OrthoDB" id="845740at2"/>
<dbReference type="PANTHER" id="PTHR33608">
    <property type="entry name" value="BLL2464 PROTEIN"/>
    <property type="match status" value="1"/>
</dbReference>
<feature type="domain" description="DUF58" evidence="2">
    <location>
        <begin position="200"/>
        <end position="367"/>
    </location>
</feature>
<dbReference type="InterPro" id="IPR002881">
    <property type="entry name" value="DUF58"/>
</dbReference>
<organism evidence="3 4">
    <name type="scientific">Salibacter halophilus</name>
    <dbReference type="NCBI Taxonomy" id="1803916"/>
    <lineage>
        <taxon>Bacteria</taxon>
        <taxon>Pseudomonadati</taxon>
        <taxon>Bacteroidota</taxon>
        <taxon>Flavobacteriia</taxon>
        <taxon>Flavobacteriales</taxon>
        <taxon>Salibacteraceae</taxon>
        <taxon>Salibacter</taxon>
    </lineage>
</organism>
<dbReference type="EMBL" id="WACR01000003">
    <property type="protein sequence ID" value="KAB1065097.1"/>
    <property type="molecule type" value="Genomic_DNA"/>
</dbReference>
<evidence type="ECO:0000313" key="4">
    <source>
        <dbReference type="Proteomes" id="UP000435357"/>
    </source>
</evidence>
<keyword evidence="1" id="KW-1133">Transmembrane helix</keyword>
<comment type="caution">
    <text evidence="3">The sequence shown here is derived from an EMBL/GenBank/DDBJ whole genome shotgun (WGS) entry which is preliminary data.</text>
</comment>
<reference evidence="3 4" key="1">
    <citation type="submission" date="2019-09" db="EMBL/GenBank/DDBJ databases">
        <title>Genomes of Cryomorphaceae.</title>
        <authorList>
            <person name="Bowman J.P."/>
        </authorList>
    </citation>
    <scope>NUCLEOTIDE SEQUENCE [LARGE SCALE GENOMIC DNA]</scope>
    <source>
        <strain evidence="3 4">KCTC 52047</strain>
    </source>
</reference>
<gene>
    <name evidence="3" type="ORF">F3059_03870</name>
</gene>